<dbReference type="InterPro" id="IPR000277">
    <property type="entry name" value="Cys/Met-Metab_PyrdxlP-dep_enz"/>
</dbReference>
<dbReference type="AlphaFoldDB" id="A0A640WII6"/>
<keyword evidence="5" id="KW-0032">Aminotransferase</keyword>
<dbReference type="PANTHER" id="PTHR11808">
    <property type="entry name" value="TRANS-SULFURATION ENZYME FAMILY MEMBER"/>
    <property type="match status" value="1"/>
</dbReference>
<comment type="caution">
    <text evidence="5">The sequence shown here is derived from an EMBL/GenBank/DDBJ whole genome shotgun (WGS) entry which is preliminary data.</text>
</comment>
<dbReference type="Gene3D" id="3.90.1150.10">
    <property type="entry name" value="Aspartate Aminotransferase, domain 1"/>
    <property type="match status" value="1"/>
</dbReference>
<keyword evidence="5" id="KW-0808">Transferase</keyword>
<accession>A0A640WII6</accession>
<dbReference type="GO" id="GO:0016846">
    <property type="term" value="F:carbon-sulfur lyase activity"/>
    <property type="evidence" value="ECO:0007669"/>
    <property type="project" value="TreeGrafter"/>
</dbReference>
<dbReference type="EMBL" id="VTPX01000001">
    <property type="protein sequence ID" value="KAA0020361.1"/>
    <property type="molecule type" value="Genomic_DNA"/>
</dbReference>
<dbReference type="InterPro" id="IPR015424">
    <property type="entry name" value="PyrdxlP-dep_Trfase"/>
</dbReference>
<evidence type="ECO:0000313" key="5">
    <source>
        <dbReference type="EMBL" id="KAA0020361.1"/>
    </source>
</evidence>
<evidence type="ECO:0000256" key="3">
    <source>
        <dbReference type="PIRSR" id="PIRSR001434-2"/>
    </source>
</evidence>
<comment type="similarity">
    <text evidence="4">Belongs to the trans-sulfuration enzymes family.</text>
</comment>
<dbReference type="Pfam" id="PF01053">
    <property type="entry name" value="Cys_Met_Meta_PP"/>
    <property type="match status" value="1"/>
</dbReference>
<dbReference type="CDD" id="cd00614">
    <property type="entry name" value="CGS_like"/>
    <property type="match status" value="1"/>
</dbReference>
<gene>
    <name evidence="5" type="ORF">F0A16_00690</name>
</gene>
<dbReference type="PANTHER" id="PTHR11808:SF80">
    <property type="entry name" value="CYSTATHIONINE GAMMA-LYASE"/>
    <property type="match status" value="1"/>
</dbReference>
<dbReference type="FunFam" id="3.40.640.10:FF:000046">
    <property type="entry name" value="Cystathionine gamma-lyase"/>
    <property type="match status" value="1"/>
</dbReference>
<dbReference type="GO" id="GO:0005737">
    <property type="term" value="C:cytoplasm"/>
    <property type="evidence" value="ECO:0007669"/>
    <property type="project" value="TreeGrafter"/>
</dbReference>
<feature type="modified residue" description="N6-(pyridoxal phosphate)lysine" evidence="3">
    <location>
        <position position="212"/>
    </location>
</feature>
<dbReference type="InterPro" id="IPR015421">
    <property type="entry name" value="PyrdxlP-dep_Trfase_major"/>
</dbReference>
<evidence type="ECO:0000256" key="1">
    <source>
        <dbReference type="ARBA" id="ARBA00001933"/>
    </source>
</evidence>
<dbReference type="GO" id="GO:0019346">
    <property type="term" value="P:transsulfuration"/>
    <property type="evidence" value="ECO:0007669"/>
    <property type="project" value="InterPro"/>
</dbReference>
<organism evidence="5 6">
    <name type="scientific">Salinicola corii</name>
    <dbReference type="NCBI Taxonomy" id="2606937"/>
    <lineage>
        <taxon>Bacteria</taxon>
        <taxon>Pseudomonadati</taxon>
        <taxon>Pseudomonadota</taxon>
        <taxon>Gammaproteobacteria</taxon>
        <taxon>Oceanospirillales</taxon>
        <taxon>Halomonadaceae</taxon>
        <taxon>Salinicola</taxon>
    </lineage>
</organism>
<dbReference type="Proteomes" id="UP000466024">
    <property type="component" value="Unassembled WGS sequence"/>
</dbReference>
<dbReference type="InterPro" id="IPR015422">
    <property type="entry name" value="PyrdxlP-dep_Trfase_small"/>
</dbReference>
<name>A0A640WII6_9GAMM</name>
<dbReference type="RefSeq" id="WP_149433487.1">
    <property type="nucleotide sequence ID" value="NZ_VTPX01000001.1"/>
</dbReference>
<evidence type="ECO:0000313" key="6">
    <source>
        <dbReference type="Proteomes" id="UP000466024"/>
    </source>
</evidence>
<reference evidence="5 6" key="1">
    <citation type="submission" date="2019-08" db="EMBL/GenBank/DDBJ databases">
        <title>Bioinformatics analysis of the strain L3 and L5.</title>
        <authorList>
            <person name="Li X."/>
        </authorList>
    </citation>
    <scope>NUCLEOTIDE SEQUENCE [LARGE SCALE GENOMIC DNA]</scope>
    <source>
        <strain evidence="5 6">L3</strain>
    </source>
</reference>
<sequence length="387" mass="42515">MTLTDNASDAARDSEICTHAFEEHERYEGAIAPPIYQTSLFTFPTLERFTEVMRDERSHFVYSRGLNPTVKLLEDKLAALERGEMAKAFASGMGAISATMMTLLDQGDHVLLVNQAYGPTRQLLEQMARFGVSFSETGGSRGEVETALRDDTRLIYIESPSSMRMALADLDGIAELARSRGVLTAIDNTWATPLYQKPLTHGIDLTLHTLSKYIGGHSDLVGGVVVGRRELVAPIFEHGHQLLGAALSPHSAFLALRGLRTLPIRMRQHQANVLEVIRYLATQPSVAGLHHPCLATGEPAAWAERQLSGHAGLLSFEIVDPSYVRIAGFIDTLRVFRIGVSWGGYESLAISQRQPDDTGPALIRLAIGLEDVQSLLDDLERAFRTLQ</sequence>
<dbReference type="GO" id="GO:0030170">
    <property type="term" value="F:pyridoxal phosphate binding"/>
    <property type="evidence" value="ECO:0007669"/>
    <property type="project" value="InterPro"/>
</dbReference>
<evidence type="ECO:0000256" key="4">
    <source>
        <dbReference type="RuleBase" id="RU362118"/>
    </source>
</evidence>
<protein>
    <submittedName>
        <fullName evidence="5">Aminotransferase class I/II-fold pyridoxal phosphate-dependent enzyme</fullName>
    </submittedName>
</protein>
<proteinExistence type="inferred from homology"/>
<dbReference type="Gene3D" id="3.40.640.10">
    <property type="entry name" value="Type I PLP-dependent aspartate aminotransferase-like (Major domain)"/>
    <property type="match status" value="1"/>
</dbReference>
<dbReference type="GO" id="GO:0008483">
    <property type="term" value="F:transaminase activity"/>
    <property type="evidence" value="ECO:0007669"/>
    <property type="project" value="UniProtKB-KW"/>
</dbReference>
<dbReference type="PIRSF" id="PIRSF001434">
    <property type="entry name" value="CGS"/>
    <property type="match status" value="1"/>
</dbReference>
<evidence type="ECO:0000256" key="2">
    <source>
        <dbReference type="ARBA" id="ARBA00022898"/>
    </source>
</evidence>
<keyword evidence="2 3" id="KW-0663">Pyridoxal phosphate</keyword>
<keyword evidence="6" id="KW-1185">Reference proteome</keyword>
<comment type="cofactor">
    <cofactor evidence="1 4">
        <name>pyridoxal 5'-phosphate</name>
        <dbReference type="ChEBI" id="CHEBI:597326"/>
    </cofactor>
</comment>
<dbReference type="SUPFAM" id="SSF53383">
    <property type="entry name" value="PLP-dependent transferases"/>
    <property type="match status" value="1"/>
</dbReference>